<sequence>MQLNLLVGGPVEYLPPGLLQAKKNERWIGADMGAVRLCQAKIKPLLAVGDFDSATEEQVKLVKEASQAICSLPAKKDYTDTEVALLEIERRYHPEQIIVYGATGGRSDHFLANLFSVLRLDFPTFVPKVCFKDCQNEIRFYLPGSYTLTKLEEMSYLSFISLTPVTKLTLPDEKYQLFEQDLSLPTAYVSNEFVGESASFSFDSGVLCVIQSKDDQRNNGRQ</sequence>
<dbReference type="PANTHER" id="PTHR41299">
    <property type="entry name" value="THIAMINE PYROPHOSPHOKINASE"/>
    <property type="match status" value="1"/>
</dbReference>
<dbReference type="GO" id="GO:0006772">
    <property type="term" value="P:thiamine metabolic process"/>
    <property type="evidence" value="ECO:0007669"/>
    <property type="project" value="UniProtKB-UniRule"/>
</dbReference>
<dbReference type="PATRIC" id="fig|1423772.3.peg.989"/>
<protein>
    <recommendedName>
        <fullName evidence="5">Thiamine diphosphokinase</fullName>
        <ecNumber evidence="5">2.7.6.2</ecNumber>
    </recommendedName>
</protein>
<evidence type="ECO:0000313" key="7">
    <source>
        <dbReference type="EMBL" id="KRM73647.1"/>
    </source>
</evidence>
<dbReference type="GO" id="GO:0016301">
    <property type="term" value="F:kinase activity"/>
    <property type="evidence" value="ECO:0007669"/>
    <property type="project" value="UniProtKB-KW"/>
</dbReference>
<evidence type="ECO:0000256" key="4">
    <source>
        <dbReference type="ARBA" id="ARBA00022840"/>
    </source>
</evidence>
<keyword evidence="1" id="KW-0808">Transferase</keyword>
<dbReference type="AlphaFoldDB" id="A0A0R2B300"/>
<keyword evidence="4" id="KW-0067">ATP-binding</keyword>
<keyword evidence="2" id="KW-0547">Nucleotide-binding</keyword>
<dbReference type="RefSeq" id="WP_056959516.1">
    <property type="nucleotide sequence ID" value="NZ_AYYN01000140.1"/>
</dbReference>
<evidence type="ECO:0000256" key="3">
    <source>
        <dbReference type="ARBA" id="ARBA00022777"/>
    </source>
</evidence>
<evidence type="ECO:0000256" key="1">
    <source>
        <dbReference type="ARBA" id="ARBA00022679"/>
    </source>
</evidence>
<dbReference type="EMBL" id="AYYN01000140">
    <property type="protein sequence ID" value="KRM73647.1"/>
    <property type="molecule type" value="Genomic_DNA"/>
</dbReference>
<dbReference type="Gene3D" id="3.40.50.10240">
    <property type="entry name" value="Thiamin pyrophosphokinase, catalytic domain"/>
    <property type="match status" value="1"/>
</dbReference>
<evidence type="ECO:0000259" key="6">
    <source>
        <dbReference type="SMART" id="SM00983"/>
    </source>
</evidence>
<dbReference type="CDD" id="cd07995">
    <property type="entry name" value="TPK"/>
    <property type="match status" value="1"/>
</dbReference>
<proteinExistence type="predicted"/>
<keyword evidence="3 7" id="KW-0418">Kinase</keyword>
<dbReference type="GO" id="GO:0030975">
    <property type="term" value="F:thiamine binding"/>
    <property type="evidence" value="ECO:0007669"/>
    <property type="project" value="InterPro"/>
</dbReference>
<dbReference type="InterPro" id="IPR006282">
    <property type="entry name" value="Thi_PPkinase"/>
</dbReference>
<feature type="domain" description="Thiamin pyrophosphokinase thiamin-binding" evidence="6">
    <location>
        <begin position="144"/>
        <end position="207"/>
    </location>
</feature>
<evidence type="ECO:0000256" key="5">
    <source>
        <dbReference type="NCBIfam" id="TIGR01378"/>
    </source>
</evidence>
<dbReference type="Pfam" id="PF04265">
    <property type="entry name" value="TPK_B1_binding"/>
    <property type="match status" value="1"/>
</dbReference>
<accession>A0A0R2B300</accession>
<dbReference type="InterPro" id="IPR007371">
    <property type="entry name" value="TPK_catalytic"/>
</dbReference>
<dbReference type="GO" id="GO:0005524">
    <property type="term" value="F:ATP binding"/>
    <property type="evidence" value="ECO:0007669"/>
    <property type="project" value="UniProtKB-KW"/>
</dbReference>
<dbReference type="InterPro" id="IPR036759">
    <property type="entry name" value="TPK_catalytic_sf"/>
</dbReference>
<dbReference type="EC" id="2.7.6.2" evidence="5"/>
<dbReference type="InterPro" id="IPR053149">
    <property type="entry name" value="TPK"/>
</dbReference>
<dbReference type="PANTHER" id="PTHR41299:SF1">
    <property type="entry name" value="THIAMINE PYROPHOSPHOKINASE"/>
    <property type="match status" value="1"/>
</dbReference>
<comment type="caution">
    <text evidence="7">The sequence shown here is derived from an EMBL/GenBank/DDBJ whole genome shotgun (WGS) entry which is preliminary data.</text>
</comment>
<gene>
    <name evidence="7" type="ORF">FC48_GL000915</name>
</gene>
<dbReference type="InterPro" id="IPR007373">
    <property type="entry name" value="Thiamin_PyroPKinase_B1-bd"/>
</dbReference>
<reference evidence="7 8" key="1">
    <citation type="journal article" date="2015" name="Genome Announc.">
        <title>Expanding the biotechnology potential of lactobacilli through comparative genomics of 213 strains and associated genera.</title>
        <authorList>
            <person name="Sun Z."/>
            <person name="Harris H.M."/>
            <person name="McCann A."/>
            <person name="Guo C."/>
            <person name="Argimon S."/>
            <person name="Zhang W."/>
            <person name="Yang X."/>
            <person name="Jeffery I.B."/>
            <person name="Cooney J.C."/>
            <person name="Kagawa T.F."/>
            <person name="Liu W."/>
            <person name="Song Y."/>
            <person name="Salvetti E."/>
            <person name="Wrobel A."/>
            <person name="Rasinkangas P."/>
            <person name="Parkhill J."/>
            <person name="Rea M.C."/>
            <person name="O'Sullivan O."/>
            <person name="Ritari J."/>
            <person name="Douillard F.P."/>
            <person name="Paul Ross R."/>
            <person name="Yang R."/>
            <person name="Briner A.E."/>
            <person name="Felis G.E."/>
            <person name="de Vos W.M."/>
            <person name="Barrangou R."/>
            <person name="Klaenhammer T.R."/>
            <person name="Caufield P.W."/>
            <person name="Cui Y."/>
            <person name="Zhang H."/>
            <person name="O'Toole P.W."/>
        </authorList>
    </citation>
    <scope>NUCLEOTIDE SEQUENCE [LARGE SCALE GENOMIC DNA]</scope>
    <source>
        <strain evidence="7 8">DSM 20452</strain>
    </source>
</reference>
<dbReference type="Proteomes" id="UP000051612">
    <property type="component" value="Unassembled WGS sequence"/>
</dbReference>
<evidence type="ECO:0000256" key="2">
    <source>
        <dbReference type="ARBA" id="ARBA00022741"/>
    </source>
</evidence>
<name>A0A0R2B300_9LACO</name>
<organism evidence="7 8">
    <name type="scientific">Ligilactobacillus murinus DSM 20452 = NBRC 14221</name>
    <dbReference type="NCBI Taxonomy" id="1423772"/>
    <lineage>
        <taxon>Bacteria</taxon>
        <taxon>Bacillati</taxon>
        <taxon>Bacillota</taxon>
        <taxon>Bacilli</taxon>
        <taxon>Lactobacillales</taxon>
        <taxon>Lactobacillaceae</taxon>
        <taxon>Ligilactobacillus</taxon>
    </lineage>
</organism>
<dbReference type="GO" id="GO:0004788">
    <property type="term" value="F:thiamine diphosphokinase activity"/>
    <property type="evidence" value="ECO:0007669"/>
    <property type="project" value="UniProtKB-UniRule"/>
</dbReference>
<dbReference type="GO" id="GO:0009229">
    <property type="term" value="P:thiamine diphosphate biosynthetic process"/>
    <property type="evidence" value="ECO:0007669"/>
    <property type="project" value="InterPro"/>
</dbReference>
<evidence type="ECO:0000313" key="8">
    <source>
        <dbReference type="Proteomes" id="UP000051612"/>
    </source>
</evidence>
<dbReference type="Pfam" id="PF04263">
    <property type="entry name" value="TPK_catalytic"/>
    <property type="match status" value="1"/>
</dbReference>
<dbReference type="SMART" id="SM00983">
    <property type="entry name" value="TPK_B1_binding"/>
    <property type="match status" value="1"/>
</dbReference>
<dbReference type="SUPFAM" id="SSF63999">
    <property type="entry name" value="Thiamin pyrophosphokinase, catalytic domain"/>
    <property type="match status" value="1"/>
</dbReference>
<dbReference type="NCBIfam" id="TIGR01378">
    <property type="entry name" value="thi_PPkinase"/>
    <property type="match status" value="1"/>
</dbReference>